<keyword evidence="7" id="KW-0472">Membrane</keyword>
<dbReference type="HOGENOM" id="CLU_071892_2_0_5"/>
<dbReference type="SUPFAM" id="SSF47240">
    <property type="entry name" value="Ferritin-like"/>
    <property type="match status" value="1"/>
</dbReference>
<dbReference type="GO" id="GO:0008682">
    <property type="term" value="F:3-demethoxyubiquinol 3-hydroxylase activity"/>
    <property type="evidence" value="ECO:0007669"/>
    <property type="project" value="TreeGrafter"/>
</dbReference>
<keyword evidence="2" id="KW-0831">Ubiquinone biosynthesis</keyword>
<gene>
    <name evidence="8" type="ordered locus">Astex_0733</name>
</gene>
<evidence type="ECO:0000256" key="6">
    <source>
        <dbReference type="ARBA" id="ARBA00023033"/>
    </source>
</evidence>
<keyword evidence="4" id="KW-0560">Oxidoreductase</keyword>
<keyword evidence="9" id="KW-1185">Reference proteome</keyword>
<evidence type="ECO:0000256" key="4">
    <source>
        <dbReference type="ARBA" id="ARBA00023002"/>
    </source>
</evidence>
<name>E8RKD8_ASTEC</name>
<dbReference type="CDD" id="cd01042">
    <property type="entry name" value="DMQH"/>
    <property type="match status" value="1"/>
</dbReference>
<dbReference type="GO" id="GO:0006744">
    <property type="term" value="P:ubiquinone biosynthetic process"/>
    <property type="evidence" value="ECO:0007669"/>
    <property type="project" value="UniProtKB-KW"/>
</dbReference>
<dbReference type="PANTHER" id="PTHR11237:SF4">
    <property type="entry name" value="5-DEMETHOXYUBIQUINONE HYDROXYLASE, MITOCHONDRIAL"/>
    <property type="match status" value="1"/>
</dbReference>
<sequence length="193" mass="21563">MPRPLSQDQKLIRRILRVNHAGEHGAVSIYSAQLKRLPSGANDLEAWLKETLSHENEHRLAFREAMSSRFAKPCRALSVWSVGGWFLGSITSTWGRTGIFACTAAVERTVHAHLEEQIAFLRHHDTELAALVERIQIEEISHLSYAEERLGPKSGLAASLRTVISFATEVLIALSTRGDSIRLRYRLQAAIEG</sequence>
<dbReference type="InterPro" id="IPR012347">
    <property type="entry name" value="Ferritin-like"/>
</dbReference>
<keyword evidence="6" id="KW-0503">Monooxygenase</keyword>
<keyword evidence="5" id="KW-0408">Iron</keyword>
<protein>
    <submittedName>
        <fullName evidence="8">Ubiquinone biosynthesis family protein</fullName>
    </submittedName>
</protein>
<evidence type="ECO:0000256" key="1">
    <source>
        <dbReference type="ARBA" id="ARBA00004749"/>
    </source>
</evidence>
<dbReference type="STRING" id="573065.Astex_0733"/>
<evidence type="ECO:0000256" key="3">
    <source>
        <dbReference type="ARBA" id="ARBA00022723"/>
    </source>
</evidence>
<dbReference type="Pfam" id="PF03232">
    <property type="entry name" value="COQ7"/>
    <property type="match status" value="1"/>
</dbReference>
<evidence type="ECO:0000313" key="8">
    <source>
        <dbReference type="EMBL" id="ADU12418.1"/>
    </source>
</evidence>
<comment type="pathway">
    <text evidence="1">Cofactor biosynthesis; ubiquinone biosynthesis.</text>
</comment>
<dbReference type="OrthoDB" id="7559360at2"/>
<proteinExistence type="predicted"/>
<dbReference type="EMBL" id="CP002395">
    <property type="protein sequence ID" value="ADU12418.1"/>
    <property type="molecule type" value="Genomic_DNA"/>
</dbReference>
<keyword evidence="3" id="KW-0479">Metal-binding</keyword>
<dbReference type="AlphaFoldDB" id="E8RKD8"/>
<dbReference type="InterPro" id="IPR009078">
    <property type="entry name" value="Ferritin-like_SF"/>
</dbReference>
<organism evidence="8 9">
    <name type="scientific">Asticcacaulis excentricus (strain ATCC 15261 / DSM 4724 / KCTC 12464 / NCIMB 9791 / VKM B-1370 / CB 48)</name>
    <dbReference type="NCBI Taxonomy" id="573065"/>
    <lineage>
        <taxon>Bacteria</taxon>
        <taxon>Pseudomonadati</taxon>
        <taxon>Pseudomonadota</taxon>
        <taxon>Alphaproteobacteria</taxon>
        <taxon>Caulobacterales</taxon>
        <taxon>Caulobacteraceae</taxon>
        <taxon>Asticcacaulis</taxon>
    </lineage>
</organism>
<keyword evidence="8" id="KW-0830">Ubiquinone</keyword>
<dbReference type="Proteomes" id="UP000001492">
    <property type="component" value="Chromosome 1"/>
</dbReference>
<accession>E8RKD8</accession>
<dbReference type="InterPro" id="IPR011566">
    <property type="entry name" value="Ubq_synth_Coq7"/>
</dbReference>
<dbReference type="Gene3D" id="1.20.1260.10">
    <property type="match status" value="1"/>
</dbReference>
<reference evidence="9" key="1">
    <citation type="submission" date="2010-12" db="EMBL/GenBank/DDBJ databases">
        <title>Complete sequence of chromosome 1 of Asticcacaulis excentricus CB 48.</title>
        <authorList>
            <consortium name="US DOE Joint Genome Institute"/>
            <person name="Lucas S."/>
            <person name="Copeland A."/>
            <person name="Lapidus A."/>
            <person name="Cheng J.-F."/>
            <person name="Bruce D."/>
            <person name="Goodwin L."/>
            <person name="Pitluck S."/>
            <person name="Teshima H."/>
            <person name="Davenport K."/>
            <person name="Detter J.C."/>
            <person name="Han C."/>
            <person name="Tapia R."/>
            <person name="Land M."/>
            <person name="Hauser L."/>
            <person name="Jeffries C."/>
            <person name="Kyrpides N."/>
            <person name="Ivanova N."/>
            <person name="Ovchinnikova G."/>
            <person name="Brun Y.V."/>
            <person name="Woyke T."/>
        </authorList>
    </citation>
    <scope>NUCLEOTIDE SEQUENCE [LARGE SCALE GENOMIC DNA]</scope>
    <source>
        <strain evidence="9">ATCC 15261 / DSM 4724 / KCTC 12464 / NCIMB 9791 / VKM B-1370 / CB 48</strain>
    </source>
</reference>
<dbReference type="PANTHER" id="PTHR11237">
    <property type="entry name" value="COENZYME Q10 BIOSYNTHESIS PROTEIN 7"/>
    <property type="match status" value="1"/>
</dbReference>
<evidence type="ECO:0000256" key="2">
    <source>
        <dbReference type="ARBA" id="ARBA00022688"/>
    </source>
</evidence>
<evidence type="ECO:0000256" key="7">
    <source>
        <dbReference type="ARBA" id="ARBA00023136"/>
    </source>
</evidence>
<dbReference type="eggNOG" id="COG2941">
    <property type="taxonomic scope" value="Bacteria"/>
</dbReference>
<dbReference type="GO" id="GO:0046872">
    <property type="term" value="F:metal ion binding"/>
    <property type="evidence" value="ECO:0007669"/>
    <property type="project" value="UniProtKB-KW"/>
</dbReference>
<evidence type="ECO:0000256" key="5">
    <source>
        <dbReference type="ARBA" id="ARBA00023004"/>
    </source>
</evidence>
<dbReference type="RefSeq" id="WP_013478252.1">
    <property type="nucleotide sequence ID" value="NC_014816.1"/>
</dbReference>
<dbReference type="KEGG" id="aex:Astex_0733"/>
<evidence type="ECO:0000313" key="9">
    <source>
        <dbReference type="Proteomes" id="UP000001492"/>
    </source>
</evidence>